<feature type="non-terminal residue" evidence="2">
    <location>
        <position position="1"/>
    </location>
</feature>
<dbReference type="AlphaFoldDB" id="A0ABD0YHU2"/>
<evidence type="ECO:0000256" key="1">
    <source>
        <dbReference type="SAM" id="MobiDB-lite"/>
    </source>
</evidence>
<feature type="region of interest" description="Disordered" evidence="1">
    <location>
        <begin position="1"/>
        <end position="37"/>
    </location>
</feature>
<accession>A0ABD0YHU2</accession>
<comment type="caution">
    <text evidence="2">The sequence shown here is derived from an EMBL/GenBank/DDBJ whole genome shotgun (WGS) entry which is preliminary data.</text>
</comment>
<gene>
    <name evidence="2" type="ORF">AAG570_007499</name>
</gene>
<sequence length="132" mass="14897">QAKKPPFKCETNNTELGDPVEEDLKVPTQRQTENPPQFYDDIEETYDDHFLDIGAVQEEELNLTEKSELPYIDLPIKNVVLKCLIDSGNTKSYILPSIAKKHFQNGIFPDAFTVSTAHGSSQKNFSVLIQTP</sequence>
<evidence type="ECO:0000313" key="3">
    <source>
        <dbReference type="Proteomes" id="UP001558652"/>
    </source>
</evidence>
<protein>
    <submittedName>
        <fullName evidence="2">Uncharacterized protein</fullName>
    </submittedName>
</protein>
<keyword evidence="3" id="KW-1185">Reference proteome</keyword>
<dbReference type="Proteomes" id="UP001558652">
    <property type="component" value="Unassembled WGS sequence"/>
</dbReference>
<name>A0ABD0YHU2_9HEMI</name>
<evidence type="ECO:0000313" key="2">
    <source>
        <dbReference type="EMBL" id="KAL1115469.1"/>
    </source>
</evidence>
<proteinExistence type="predicted"/>
<reference evidence="2 3" key="1">
    <citation type="submission" date="2024-07" db="EMBL/GenBank/DDBJ databases">
        <title>Chromosome-level genome assembly of the water stick insect Ranatra chinensis (Heteroptera: Nepidae).</title>
        <authorList>
            <person name="Liu X."/>
        </authorList>
    </citation>
    <scope>NUCLEOTIDE SEQUENCE [LARGE SCALE GENOMIC DNA]</scope>
    <source>
        <strain evidence="2">Cailab_2021Rc</strain>
        <tissue evidence="2">Muscle</tissue>
    </source>
</reference>
<dbReference type="EMBL" id="JBFDAA010000020">
    <property type="protein sequence ID" value="KAL1115469.1"/>
    <property type="molecule type" value="Genomic_DNA"/>
</dbReference>
<organism evidence="2 3">
    <name type="scientific">Ranatra chinensis</name>
    <dbReference type="NCBI Taxonomy" id="642074"/>
    <lineage>
        <taxon>Eukaryota</taxon>
        <taxon>Metazoa</taxon>
        <taxon>Ecdysozoa</taxon>
        <taxon>Arthropoda</taxon>
        <taxon>Hexapoda</taxon>
        <taxon>Insecta</taxon>
        <taxon>Pterygota</taxon>
        <taxon>Neoptera</taxon>
        <taxon>Paraneoptera</taxon>
        <taxon>Hemiptera</taxon>
        <taxon>Heteroptera</taxon>
        <taxon>Panheteroptera</taxon>
        <taxon>Nepomorpha</taxon>
        <taxon>Nepidae</taxon>
        <taxon>Ranatrinae</taxon>
        <taxon>Ranatra</taxon>
    </lineage>
</organism>